<evidence type="ECO:0008006" key="3">
    <source>
        <dbReference type="Google" id="ProtNLM"/>
    </source>
</evidence>
<sequence>MMGNSSWSDSLTKPRDIVYTFRSNDFPLLQVPLRRARQFILSLHPMGDRLRYWFFRLTSALRWYLGASTRYDVHSPFLTGFVREVYRDDRVYYAFSRIAEIRAYWRQQRQTVGLMQLGAPSRTTTARQRTAASLVSTNAIDDRCGRFLFRLTLWLRPERIVELGTNAGISTLYLHLADTRTPLLTVEGNGEVAALARTTFTRAAATAEVRSFTATFTDWLSRDLPTEPARVLAFLDGDHRYGPTLDYVQRLLDTATDESIIVVADIHWSPGMERAWAELRQHPRVTASVDVYHFGLLFLRPELRGPHLSLIRTRFKPWRIGFF</sequence>
<gene>
    <name evidence="1" type="ORF">E4021_10075</name>
</gene>
<evidence type="ECO:0000313" key="1">
    <source>
        <dbReference type="EMBL" id="THH39945.1"/>
    </source>
</evidence>
<protein>
    <recommendedName>
        <fullName evidence="3">Class I SAM-dependent methyltransferase</fullName>
    </recommendedName>
</protein>
<comment type="caution">
    <text evidence="1">The sequence shown here is derived from an EMBL/GenBank/DDBJ whole genome shotgun (WGS) entry which is preliminary data.</text>
</comment>
<reference evidence="1 2" key="1">
    <citation type="submission" date="2019-04" db="EMBL/GenBank/DDBJ databases">
        <title>Lewinella litorea sp. nov., isolated from a marine sand.</title>
        <authorList>
            <person name="Yoon J.-H."/>
        </authorList>
    </citation>
    <scope>NUCLEOTIDE SEQUENCE [LARGE SCALE GENOMIC DNA]</scope>
    <source>
        <strain evidence="1 2">HSMS-39</strain>
    </source>
</reference>
<keyword evidence="2" id="KW-1185">Reference proteome</keyword>
<dbReference type="Proteomes" id="UP000308528">
    <property type="component" value="Unassembled WGS sequence"/>
</dbReference>
<dbReference type="Gene3D" id="3.40.50.150">
    <property type="entry name" value="Vaccinia Virus protein VP39"/>
    <property type="match status" value="1"/>
</dbReference>
<organism evidence="1 2">
    <name type="scientific">Neolewinella litorea</name>
    <dbReference type="NCBI Taxonomy" id="2562452"/>
    <lineage>
        <taxon>Bacteria</taxon>
        <taxon>Pseudomonadati</taxon>
        <taxon>Bacteroidota</taxon>
        <taxon>Saprospiria</taxon>
        <taxon>Saprospirales</taxon>
        <taxon>Lewinellaceae</taxon>
        <taxon>Neolewinella</taxon>
    </lineage>
</organism>
<dbReference type="InterPro" id="IPR029063">
    <property type="entry name" value="SAM-dependent_MTases_sf"/>
</dbReference>
<dbReference type="OrthoDB" id="5464618at2"/>
<dbReference type="Pfam" id="PF13578">
    <property type="entry name" value="Methyltransf_24"/>
    <property type="match status" value="1"/>
</dbReference>
<accession>A0A4S4NLV8</accession>
<name>A0A4S4NLV8_9BACT</name>
<dbReference type="SUPFAM" id="SSF53335">
    <property type="entry name" value="S-adenosyl-L-methionine-dependent methyltransferases"/>
    <property type="match status" value="1"/>
</dbReference>
<dbReference type="AlphaFoldDB" id="A0A4S4NLV8"/>
<proteinExistence type="predicted"/>
<dbReference type="EMBL" id="SRSF01000003">
    <property type="protein sequence ID" value="THH39945.1"/>
    <property type="molecule type" value="Genomic_DNA"/>
</dbReference>
<evidence type="ECO:0000313" key="2">
    <source>
        <dbReference type="Proteomes" id="UP000308528"/>
    </source>
</evidence>